<sequence length="517" mass="55586">LRPQWATTALNAVVNRSGRISCRFGWQDQTTNAIASTPDISTLHEYVNEAGASVIISAATTKIYKDVDDFTDANNDITSSTAPTNPHWQFINFNNKVLGFQRGEVPITWAGSSDFADASYTGTGPDGNCAVAAFGRVWAADADLQTLRYSALLDETDYSTASGGGTIDMSSVWTNNMDRIVAIAALGSNLVVFGENHILIWADKSGSEIGLDPTDLEIVDTIEGTGCIARDSIQVTGEGDLIFLSRHGVQSLGRVIQSKSNPTVTLSKNVRSNMLAAISASRDVDSEMDLIRSFTSPEEGLYVINFPSINKQFCFDLQHPFEDDDGSVVFPVTEWILGGTIKGLLALSTGPVYFGSAGVVGKYAGFDDNTVSYSLEVQTGWLDFGEELNHRLKMLKEIIASVQVGNDTLVWNWEFDFNGTRLTRSVAYTSSSKQAEFNIAEFSDTESGSGSIGYNDPGVGAASGETEFSGSTVIQRKLIPAHGEGQFLKLGVTATINGNLVVVQHLSVAPKIGRMVT</sequence>
<proteinExistence type="predicted"/>
<feature type="non-terminal residue" evidence="1">
    <location>
        <position position="1"/>
    </location>
</feature>
<evidence type="ECO:0000313" key="1">
    <source>
        <dbReference type="EMBL" id="KKL86509.1"/>
    </source>
</evidence>
<organism evidence="1">
    <name type="scientific">marine sediment metagenome</name>
    <dbReference type="NCBI Taxonomy" id="412755"/>
    <lineage>
        <taxon>unclassified sequences</taxon>
        <taxon>metagenomes</taxon>
        <taxon>ecological metagenomes</taxon>
    </lineage>
</organism>
<reference evidence="1" key="1">
    <citation type="journal article" date="2015" name="Nature">
        <title>Complex archaea that bridge the gap between prokaryotes and eukaryotes.</title>
        <authorList>
            <person name="Spang A."/>
            <person name="Saw J.H."/>
            <person name="Jorgensen S.L."/>
            <person name="Zaremba-Niedzwiedzka K."/>
            <person name="Martijn J."/>
            <person name="Lind A.E."/>
            <person name="van Eijk R."/>
            <person name="Schleper C."/>
            <person name="Guy L."/>
            <person name="Ettema T.J."/>
        </authorList>
    </citation>
    <scope>NUCLEOTIDE SEQUENCE</scope>
</reference>
<dbReference type="EMBL" id="LAZR01021094">
    <property type="protein sequence ID" value="KKL86509.1"/>
    <property type="molecule type" value="Genomic_DNA"/>
</dbReference>
<protein>
    <submittedName>
        <fullName evidence="1">Uncharacterized protein</fullName>
    </submittedName>
</protein>
<gene>
    <name evidence="1" type="ORF">LCGC14_1944000</name>
</gene>
<comment type="caution">
    <text evidence="1">The sequence shown here is derived from an EMBL/GenBank/DDBJ whole genome shotgun (WGS) entry which is preliminary data.</text>
</comment>
<name>A0A0F9FJE4_9ZZZZ</name>
<dbReference type="AlphaFoldDB" id="A0A0F9FJE4"/>
<accession>A0A0F9FJE4</accession>